<evidence type="ECO:0000313" key="3">
    <source>
        <dbReference type="EMBL" id="KAA6396497.1"/>
    </source>
</evidence>
<proteinExistence type="predicted"/>
<dbReference type="Proteomes" id="UP000324800">
    <property type="component" value="Unassembled WGS sequence"/>
</dbReference>
<sequence>MLFFCIFAFAVTRSYAYIDQYLHTPFSFVALRTRIEFYAQQNKSIGYTFDIYYNHADAQISKLNKSPKPIGYNKNVNYDEYSTLIYALLSILIYSLKFSKQVLFQNHTLLLTVVFLALLYSRDFVHADPVNIYVDDNGNPADGTNCIDNPSNPCQTLIQQYPNEYIKPSSDYDFTIYIVGQFTVNYYANIGKQGTERKITSYQDTRKDLEFNYQMGVNAGTFIFEFLNLKLSGTDEAAIRQSGDQTKVEIQNCFVTGGSIKRKLIYKDDEGNLTIADLTISGQTIEQQSFIGALGVTIDDLYVHDLTKLSAQVINFQSGSLTLTNSVFERLESTVYFIGGVIYISMQIETDRVQITNCNFTECARFDETPGGAIGFNLYNKGQLEIDGACNFNECEAIGGCAIYGSVQSGASLIIEGECLFYKCSYDIPYSTGALELHIQGGEVIIQGACKFVECISLRGGAICSVISNNGLLNIGGECLFDQCVSSNQGAGAIQANIQYKGQLIIGNACYFDKCISEGPYSGGGALDLMLFEGGGSVIIREACVFNSCESIQSGGGALNIYSRDGATILIEGACIFDRCTSERNGGAVYAYIMKGSLTIDDACIFTECKSSLSGGALYVTLQVEATMLIDGACIFTECESTERGGAVFTFLSDGSQLVIDDACEFYKCISQFEGGAVYIDNYGGISSITIKGACVFNQCECVGNVFGGGAIYALAQFGGLVTVKEECYFFECVSDERSGGAVFILSYESQINIEACTFNQCLSFEPGAGLYVRLYETQMTISSCIFQKCISQQGGGASLYCLYESSVLISGACTFDQCESTESGGGGLDARALELCTITINGACIFTKCKCQSGQWNQGGAIRISAEDGSQIIVDGQCEMNECESLDGGGGGISAYSGYNDYEHEISSQIVIKGQCKINQCKAKGGTGGGLFASLGISGSIIFDEGILFYQCISDGGFGGAIYLNFYDTSKYEFVVNDATIQGCKTTINTEYSKYPQGLGGAVAIGQFGEYDPSLNNIDFRGLKMIDNKADRAGQNVYLSGPFGRLLCRLGGKGEYIKGNYDDIISNKGDLEGCMYNIEDFSSFTEQEILKSERYLQQYWTFPYEDIWHVSSRPPFEQYFDAEDQEYCGEFDEPCLSIEYALKQISIKKGGSETAFVIEKKIGIPETGTDITHPVLFKPSTSHTNNIKIMKELCGTQIESSIQSEILFMKEGDDSREIEKLGWLSAVEGMNLAIYEIRIITDSSSTFNIPLIYVEGVGTSLELESSSIHVPTLQLINIKVDSVQLSDFALIEMKYTGEVITFENVLNVENCEFSSVVSTISSSSLIEIEGEDTNKIPIGAASVLKVQCANAILFPIRFVDTQIIDCTCSLNVPSTEIRQIGVGGAITFNGRNLHIDLEHVRLINCQTRIMLIPASTNYNYETIERNTSPIAQHFKDINNSSYSSNYSSHIQQNTNIPACQQIVKHIYQIESSGGIYISLVGSHGMGRLQIKKCIAEKFRKDGDEDEDISRKVDSLSRPSILYDVCVSRNCHTSISGSNTLIKVLESGGLIIHSEKSSTRCNLHSCIFQDCYTSTSSRLSSITNLAPPDPIQADAEIFEPLWERELRKGTEGSGLLIAYVGSVPSIKADGIQFMSCDAKSNTADNITIQLNAGRFMTNTIYLNEKALLLLEGQGETYTKILLNDTSHNLIILDNAYLTTRNITTELWGAETALIRAEGKSLSQINGLKVNGGNQEQGFTYGPMIEVVRGALNLIDVKIKDIIVRVRNDEINQNNQSKNLKGLIEMKENANLLQIENFLIENIKLEKSLQRIEQNIIVMNAGKYARLVIKNGKFLQQQYQYDGSAIHVTASELSSVEVEGVIFKGLNAGSNLYGGAVYIDMRQFDVEILFKRCIFIGNTADYGSNVFIAYQSSSQRVERSSFIGCTAIIKNSREQDINFCYSIGDNDDEIFIDERNLIHNSWNRQKSEGVVRFIANNDATHTFDSSVKCGSITNPCDTYASLANYLASEPSSADGSTGRAETVMFCEGQFNSPLIDLKLARSNIVNIVGSGQYLTLISAASNTNNVLIEGGEGQSLVVERICFTLSQNSPSVGFVNIKGSDTGLVMQEMRVQGYSESTPQNTNANPAYLFKVEGFVLLRDVIIEHVHLQTGSILLVNGMRKSNMNSGMEQISNNYPGFYRCIFDQITSNESTLVQLVEIGSSLSSTKQANSNSQTHTNDESTKFIMDDTMFSRCATSLNIENPDIKGGLLTLSSKKITIEISNSDFQNNDIKARNMFYIGWIEESESQAEMKILICRDSIFSNCVSVIPRMVVLQQPQSMASNQNSYNKSFSSEQNQFSASNELYSDGNANIDSVYNHGLIYIERQGTDSSITSRNGLVDILGIIVAGCHSAVGSALTITGFTLKMLDSVFDEPLCNGNIIYLNQTKATITDCLFKGYNGTYVDFILMSEIHIDDSNYHCPNNPLFYTSLQYGLIYGLTGEYQFKCDEFEESIDGSIIVDNANVVITDSAFTNPSHQESQQDQYIPFSLICTGNSNLQISNPVINKQTYDECSSPSKSKNQNECSFGIIKSDNCNLQMVDSWGLPEVPLPVLSRARVNVNVQRTNDPMRFILDGDRMVQAFFAVKIIELRDKTEEEIKLEKEMNKELQEKYNPKKSNSKNIVELPRDETGLVIWPPENSTPLPFLVGAQIQSKQQAQFIMQDYSWLNSRQKWYAALISNDRKVFSGSEGEIDVAVLLEVEIEEGEQFLNFEIIADDEIDDDTKINNKFPWWIILLIVLLVVALAAVIAVSCLKFNTDIE</sequence>
<keyword evidence="1" id="KW-0812">Transmembrane</keyword>
<accession>A0A5J4WN48</accession>
<evidence type="ECO:0000256" key="1">
    <source>
        <dbReference type="SAM" id="Phobius"/>
    </source>
</evidence>
<evidence type="ECO:0000313" key="4">
    <source>
        <dbReference type="Proteomes" id="UP000324800"/>
    </source>
</evidence>
<feature type="transmembrane region" description="Helical" evidence="1">
    <location>
        <begin position="2767"/>
        <end position="2791"/>
    </location>
</feature>
<protein>
    <submittedName>
        <fullName evidence="3">Uncharacterized protein</fullName>
    </submittedName>
</protein>
<keyword evidence="1" id="KW-0472">Membrane</keyword>
<keyword evidence="1" id="KW-1133">Transmembrane helix</keyword>
<feature type="signal peptide" evidence="2">
    <location>
        <begin position="1"/>
        <end position="16"/>
    </location>
</feature>
<comment type="caution">
    <text evidence="3">The sequence shown here is derived from an EMBL/GenBank/DDBJ whole genome shotgun (WGS) entry which is preliminary data.</text>
</comment>
<organism evidence="3 4">
    <name type="scientific">Streblomastix strix</name>
    <dbReference type="NCBI Taxonomy" id="222440"/>
    <lineage>
        <taxon>Eukaryota</taxon>
        <taxon>Metamonada</taxon>
        <taxon>Preaxostyla</taxon>
        <taxon>Oxymonadida</taxon>
        <taxon>Streblomastigidae</taxon>
        <taxon>Streblomastix</taxon>
    </lineage>
</organism>
<reference evidence="3 4" key="1">
    <citation type="submission" date="2019-03" db="EMBL/GenBank/DDBJ databases">
        <title>Single cell metagenomics reveals metabolic interactions within the superorganism composed of flagellate Streblomastix strix and complex community of Bacteroidetes bacteria on its surface.</title>
        <authorList>
            <person name="Treitli S.C."/>
            <person name="Kolisko M."/>
            <person name="Husnik F."/>
            <person name="Keeling P."/>
            <person name="Hampl V."/>
        </authorList>
    </citation>
    <scope>NUCLEOTIDE SEQUENCE [LARGE SCALE GENOMIC DNA]</scope>
    <source>
        <strain evidence="3">ST1C</strain>
    </source>
</reference>
<gene>
    <name evidence="3" type="ORF">EZS28_007975</name>
</gene>
<keyword evidence="2" id="KW-0732">Signal</keyword>
<name>A0A5J4WN48_9EUKA</name>
<evidence type="ECO:0000256" key="2">
    <source>
        <dbReference type="SAM" id="SignalP"/>
    </source>
</evidence>
<feature type="chain" id="PRO_5023845518" evidence="2">
    <location>
        <begin position="17"/>
        <end position="2798"/>
    </location>
</feature>
<dbReference type="InterPro" id="IPR011050">
    <property type="entry name" value="Pectin_lyase_fold/virulence"/>
</dbReference>
<dbReference type="SUPFAM" id="SSF51126">
    <property type="entry name" value="Pectin lyase-like"/>
    <property type="match status" value="3"/>
</dbReference>
<dbReference type="EMBL" id="SNRW01001413">
    <property type="protein sequence ID" value="KAA6396497.1"/>
    <property type="molecule type" value="Genomic_DNA"/>
</dbReference>